<protein>
    <recommendedName>
        <fullName evidence="3">Restriction endonuclease type IV Mrr domain-containing protein</fullName>
    </recommendedName>
</protein>
<accession>A0ABN2ISP3</accession>
<sequence>MREDAVVFSVRGAELTPEAVRGHIAQMRHELERQTSWANVQLEAWIPQLRVSIETAVAQRKERLDSAASLSAGLDIPLAPVDDNRRIDIPVTRKKIRFQRGGRAGHSMSPEPSLANEVYEDVTRTIGSLARAMERLPHTASKFKEVEIRDLILFILNSHWEGAVRGEVFNGNGKTDILLPWKDRNAFIGECKFWSGPKGFAEAIDQLLGYLVWQDTKAALILFIRSGEASSIIAKADNTIQNHPLFKVAKSNVDPAVRLDYVMVSRSDSQRFINLALLPVVIPKVDG</sequence>
<dbReference type="EMBL" id="BAAANF010000022">
    <property type="protein sequence ID" value="GAA1711000.1"/>
    <property type="molecule type" value="Genomic_DNA"/>
</dbReference>
<evidence type="ECO:0000313" key="2">
    <source>
        <dbReference type="Proteomes" id="UP001500280"/>
    </source>
</evidence>
<evidence type="ECO:0000313" key="1">
    <source>
        <dbReference type="EMBL" id="GAA1711000.1"/>
    </source>
</evidence>
<keyword evidence="2" id="KW-1185">Reference proteome</keyword>
<comment type="caution">
    <text evidence="1">The sequence shown here is derived from an EMBL/GenBank/DDBJ whole genome shotgun (WGS) entry which is preliminary data.</text>
</comment>
<dbReference type="Proteomes" id="UP001500280">
    <property type="component" value="Unassembled WGS sequence"/>
</dbReference>
<name>A0ABN2ISP3_9ACTN</name>
<proteinExistence type="predicted"/>
<organism evidence="1 2">
    <name type="scientific">Kribbella yunnanensis</name>
    <dbReference type="NCBI Taxonomy" id="190194"/>
    <lineage>
        <taxon>Bacteria</taxon>
        <taxon>Bacillati</taxon>
        <taxon>Actinomycetota</taxon>
        <taxon>Actinomycetes</taxon>
        <taxon>Propionibacteriales</taxon>
        <taxon>Kribbellaceae</taxon>
        <taxon>Kribbella</taxon>
    </lineage>
</organism>
<evidence type="ECO:0008006" key="3">
    <source>
        <dbReference type="Google" id="ProtNLM"/>
    </source>
</evidence>
<reference evidence="1 2" key="1">
    <citation type="journal article" date="2019" name="Int. J. Syst. Evol. Microbiol.">
        <title>The Global Catalogue of Microorganisms (GCM) 10K type strain sequencing project: providing services to taxonomists for standard genome sequencing and annotation.</title>
        <authorList>
            <consortium name="The Broad Institute Genomics Platform"/>
            <consortium name="The Broad Institute Genome Sequencing Center for Infectious Disease"/>
            <person name="Wu L."/>
            <person name="Ma J."/>
        </authorList>
    </citation>
    <scope>NUCLEOTIDE SEQUENCE [LARGE SCALE GENOMIC DNA]</scope>
    <source>
        <strain evidence="1 2">JCM 14307</strain>
    </source>
</reference>
<gene>
    <name evidence="1" type="ORF">GCM10009745_68820</name>
</gene>